<dbReference type="HAMAP" id="MF_02071">
    <property type="entry name" value="RlpA"/>
    <property type="match status" value="1"/>
</dbReference>
<comment type="subcellular location">
    <subcellularLocation>
        <location evidence="4">Cell membrane</location>
        <topology evidence="4">Lipid-anchor</topology>
    </subcellularLocation>
</comment>
<gene>
    <name evidence="4" type="primary">rlpA</name>
    <name evidence="7" type="ORF">AX660_03845</name>
</gene>
<keyword evidence="2 4" id="KW-0456">Lyase</keyword>
<dbReference type="Pfam" id="PF03330">
    <property type="entry name" value="DPBB_1"/>
    <property type="match status" value="1"/>
</dbReference>
<dbReference type="GO" id="GO:0042834">
    <property type="term" value="F:peptidoglycan binding"/>
    <property type="evidence" value="ECO:0007669"/>
    <property type="project" value="InterPro"/>
</dbReference>
<evidence type="ECO:0000313" key="8">
    <source>
        <dbReference type="Proteomes" id="UP000070299"/>
    </source>
</evidence>
<evidence type="ECO:0000256" key="2">
    <source>
        <dbReference type="ARBA" id="ARBA00023239"/>
    </source>
</evidence>
<dbReference type="PROSITE" id="PS51257">
    <property type="entry name" value="PROKAR_LIPOPROTEIN"/>
    <property type="match status" value="1"/>
</dbReference>
<dbReference type="EMBL" id="LSNE01000002">
    <property type="protein sequence ID" value="KXI30586.1"/>
    <property type="molecule type" value="Genomic_DNA"/>
</dbReference>
<keyword evidence="4" id="KW-0449">Lipoprotein</keyword>
<evidence type="ECO:0000256" key="4">
    <source>
        <dbReference type="HAMAP-Rule" id="MF_02071"/>
    </source>
</evidence>
<dbReference type="STRING" id="1799789.AX660_03845"/>
<dbReference type="GO" id="GO:0009279">
    <property type="term" value="C:cell outer membrane"/>
    <property type="evidence" value="ECO:0007669"/>
    <property type="project" value="TreeGrafter"/>
</dbReference>
<evidence type="ECO:0000256" key="5">
    <source>
        <dbReference type="RuleBase" id="RU003495"/>
    </source>
</evidence>
<comment type="caution">
    <text evidence="7">The sequence shown here is derived from an EMBL/GenBank/DDBJ whole genome shotgun (WGS) entry which is preliminary data.</text>
</comment>
<evidence type="ECO:0000256" key="3">
    <source>
        <dbReference type="ARBA" id="ARBA00023316"/>
    </source>
</evidence>
<organism evidence="7 8">
    <name type="scientific">Paraglaciecola hydrolytica</name>
    <dbReference type="NCBI Taxonomy" id="1799789"/>
    <lineage>
        <taxon>Bacteria</taxon>
        <taxon>Pseudomonadati</taxon>
        <taxon>Pseudomonadota</taxon>
        <taxon>Gammaproteobacteria</taxon>
        <taxon>Alteromonadales</taxon>
        <taxon>Alteromonadaceae</taxon>
        <taxon>Paraglaciecola</taxon>
    </lineage>
</organism>
<dbReference type="PANTHER" id="PTHR34183">
    <property type="entry name" value="ENDOLYTIC PEPTIDOGLYCAN TRANSGLYCOSYLASE RLPA"/>
    <property type="match status" value="1"/>
</dbReference>
<dbReference type="InterPro" id="IPR012997">
    <property type="entry name" value="RplA"/>
</dbReference>
<dbReference type="EC" id="4.2.2.-" evidence="4"/>
<dbReference type="Proteomes" id="UP000070299">
    <property type="component" value="Unassembled WGS sequence"/>
</dbReference>
<dbReference type="InterPro" id="IPR009009">
    <property type="entry name" value="RlpA-like_DPBB"/>
</dbReference>
<dbReference type="RefSeq" id="WP_082768682.1">
    <property type="nucleotide sequence ID" value="NZ_LSNE01000002.1"/>
</dbReference>
<dbReference type="Gene3D" id="2.40.40.10">
    <property type="entry name" value="RlpA-like domain"/>
    <property type="match status" value="1"/>
</dbReference>
<keyword evidence="4" id="KW-1003">Cell membrane</keyword>
<keyword evidence="8" id="KW-1185">Reference proteome</keyword>
<dbReference type="SUPFAM" id="SSF50685">
    <property type="entry name" value="Barwin-like endoglucanases"/>
    <property type="match status" value="1"/>
</dbReference>
<dbReference type="NCBIfam" id="TIGR00413">
    <property type="entry name" value="rlpA"/>
    <property type="match status" value="1"/>
</dbReference>
<keyword evidence="4" id="KW-0472">Membrane</keyword>
<dbReference type="GO" id="GO:0000270">
    <property type="term" value="P:peptidoglycan metabolic process"/>
    <property type="evidence" value="ECO:0007669"/>
    <property type="project" value="UniProtKB-UniRule"/>
</dbReference>
<protein>
    <recommendedName>
        <fullName evidence="4">Endolytic peptidoglycan transglycosylase RlpA</fullName>
        <ecNumber evidence="4">4.2.2.-</ecNumber>
    </recommendedName>
</protein>
<proteinExistence type="inferred from homology"/>
<dbReference type="SUPFAM" id="SSF110997">
    <property type="entry name" value="Sporulation related repeat"/>
    <property type="match status" value="1"/>
</dbReference>
<dbReference type="Pfam" id="PF05036">
    <property type="entry name" value="SPOR"/>
    <property type="match status" value="1"/>
</dbReference>
<dbReference type="OrthoDB" id="9779128at2"/>
<dbReference type="GO" id="GO:0005886">
    <property type="term" value="C:plasma membrane"/>
    <property type="evidence" value="ECO:0007669"/>
    <property type="project" value="UniProtKB-SubCell"/>
</dbReference>
<dbReference type="CDD" id="cd22268">
    <property type="entry name" value="DPBB_RlpA-like"/>
    <property type="match status" value="1"/>
</dbReference>
<name>A0A136A5V7_9ALTE</name>
<keyword evidence="3 4" id="KW-0961">Cell wall biogenesis/degradation</keyword>
<sequence>MLVLRPFLNSVKNLRHISVIAFAILLSACAQTPTGRYHQQHDSPPKVLPQEVKMHDAVPGYEPYAPANLRPYTVRGINYRPLETGKGYSAEGTASWYGQKFHGHLTSNGEVYDMYTMSAAHTTLPLPSFARITNLANGNQVVVRINDRGPFHANRLVDLSYAAALKLGMLSHGTAKVKLDVIHIDQEGHVTVGNTPTIKANNTNESVTSSSPPKNLYIQVAALQDKNKVEQLGSGLTSLYQVPFHSPYENGIYRLRLGPLSDEQTASRLLGELKENGYQSAYKIYLP</sequence>
<dbReference type="Gene3D" id="3.30.70.1070">
    <property type="entry name" value="Sporulation related repeat"/>
    <property type="match status" value="1"/>
</dbReference>
<evidence type="ECO:0000313" key="7">
    <source>
        <dbReference type="EMBL" id="KXI30586.1"/>
    </source>
</evidence>
<dbReference type="AlphaFoldDB" id="A0A136A5V7"/>
<comment type="similarity">
    <text evidence="4 5">Belongs to the RlpA family.</text>
</comment>
<accession>A0A136A5V7</accession>
<evidence type="ECO:0000256" key="1">
    <source>
        <dbReference type="ARBA" id="ARBA00022729"/>
    </source>
</evidence>
<keyword evidence="1" id="KW-0732">Signal</keyword>
<comment type="function">
    <text evidence="4">Lytic transglycosylase with a strong preference for naked glycan strands that lack stem peptides.</text>
</comment>
<feature type="domain" description="SPOR" evidence="6">
    <location>
        <begin position="210"/>
        <end position="285"/>
    </location>
</feature>
<dbReference type="GO" id="GO:0071555">
    <property type="term" value="P:cell wall organization"/>
    <property type="evidence" value="ECO:0007669"/>
    <property type="project" value="UniProtKB-KW"/>
</dbReference>
<dbReference type="InterPro" id="IPR034718">
    <property type="entry name" value="RlpA"/>
</dbReference>
<keyword evidence="4" id="KW-0564">Palmitate</keyword>
<reference evidence="8" key="1">
    <citation type="submission" date="2016-02" db="EMBL/GenBank/DDBJ databases">
        <authorList>
            <person name="Schultz-Johansen M."/>
            <person name="Glaring M.A."/>
            <person name="Bech P.K."/>
            <person name="Stougaard P."/>
        </authorList>
    </citation>
    <scope>NUCLEOTIDE SEQUENCE [LARGE SCALE GENOMIC DNA]</scope>
    <source>
        <strain evidence="8">S66</strain>
    </source>
</reference>
<dbReference type="GO" id="GO:0008932">
    <property type="term" value="F:lytic endotransglycosylase activity"/>
    <property type="evidence" value="ECO:0007669"/>
    <property type="project" value="UniProtKB-UniRule"/>
</dbReference>
<dbReference type="InterPro" id="IPR036680">
    <property type="entry name" value="SPOR-like_sf"/>
</dbReference>
<evidence type="ECO:0000259" key="6">
    <source>
        <dbReference type="PROSITE" id="PS51724"/>
    </source>
</evidence>
<dbReference type="InterPro" id="IPR036908">
    <property type="entry name" value="RlpA-like_sf"/>
</dbReference>
<dbReference type="InterPro" id="IPR007730">
    <property type="entry name" value="SPOR-like_dom"/>
</dbReference>
<dbReference type="PANTHER" id="PTHR34183:SF1">
    <property type="entry name" value="ENDOLYTIC PEPTIDOGLYCAN TRANSGLYCOSYLASE RLPA"/>
    <property type="match status" value="1"/>
</dbReference>
<dbReference type="FunFam" id="2.40.40.10:FF:000003">
    <property type="entry name" value="Endolytic peptidoglycan transglycosylase RlpA"/>
    <property type="match status" value="1"/>
</dbReference>
<dbReference type="PROSITE" id="PS51724">
    <property type="entry name" value="SPOR"/>
    <property type="match status" value="1"/>
</dbReference>